<gene>
    <name evidence="1" type="ORF">DBO86_20260</name>
</gene>
<protein>
    <submittedName>
        <fullName evidence="1">Uncharacterized protein</fullName>
    </submittedName>
</protein>
<dbReference type="AlphaFoldDB" id="A0A2T5PHV5"/>
<dbReference type="RefSeq" id="WP_108234659.1">
    <property type="nucleotide sequence ID" value="NZ_QASO01000119.1"/>
</dbReference>
<dbReference type="EMBL" id="QASO01000119">
    <property type="protein sequence ID" value="PTU77318.1"/>
    <property type="molecule type" value="Genomic_DNA"/>
</dbReference>
<sequence length="127" mass="13745">MLINIPIQDHKITPADLPGARLCLLTPISAGRGWLPLVREALAVLPADAEVLQIKEKLGGLRVLTNACSPDLRKALQPIEHRSLAVCEICGADGHLWHDGEPGKPAGWLRTRCHVHAHTRVLEVAGV</sequence>
<keyword evidence="2" id="KW-1185">Reference proteome</keyword>
<evidence type="ECO:0000313" key="1">
    <source>
        <dbReference type="EMBL" id="PTU77318.1"/>
    </source>
</evidence>
<name>A0A2T5PHV5_ECTOL</name>
<comment type="caution">
    <text evidence="1">The sequence shown here is derived from an EMBL/GenBank/DDBJ whole genome shotgun (WGS) entry which is preliminary data.</text>
</comment>
<reference evidence="1 2" key="1">
    <citation type="submission" date="2018-04" db="EMBL/GenBank/DDBJ databases">
        <title>Pseudomonas sp. nov., isolated from mangrove soil.</title>
        <authorList>
            <person name="Chen C."/>
        </authorList>
    </citation>
    <scope>NUCLEOTIDE SEQUENCE [LARGE SCALE GENOMIC DNA]</scope>
    <source>
        <strain evidence="1 2">JCM 14246</strain>
    </source>
</reference>
<dbReference type="Proteomes" id="UP000244052">
    <property type="component" value="Unassembled WGS sequence"/>
</dbReference>
<organism evidence="1 2">
    <name type="scientific">Ectopseudomonas oleovorans</name>
    <name type="common">Pseudomonas oleovorans</name>
    <dbReference type="NCBI Taxonomy" id="301"/>
    <lineage>
        <taxon>Bacteria</taxon>
        <taxon>Pseudomonadati</taxon>
        <taxon>Pseudomonadota</taxon>
        <taxon>Gammaproteobacteria</taxon>
        <taxon>Pseudomonadales</taxon>
        <taxon>Pseudomonadaceae</taxon>
        <taxon>Ectopseudomonas</taxon>
    </lineage>
</organism>
<accession>A0A2T5PHV5</accession>
<evidence type="ECO:0000313" key="2">
    <source>
        <dbReference type="Proteomes" id="UP000244052"/>
    </source>
</evidence>
<proteinExistence type="predicted"/>